<keyword evidence="2" id="KW-1185">Reference proteome</keyword>
<dbReference type="Proteomes" id="UP000565089">
    <property type="component" value="Unassembled WGS sequence"/>
</dbReference>
<evidence type="ECO:0000313" key="2">
    <source>
        <dbReference type="Proteomes" id="UP000565089"/>
    </source>
</evidence>
<dbReference type="EMBL" id="JACHMS010000001">
    <property type="protein sequence ID" value="MBB4713808.1"/>
    <property type="molecule type" value="Genomic_DNA"/>
</dbReference>
<gene>
    <name evidence="1" type="ORF">BJ965_003690</name>
</gene>
<name>A0A7W7GIW9_9ACTN</name>
<dbReference type="RefSeq" id="WP_184909656.1">
    <property type="nucleotide sequence ID" value="NZ_JACHMS010000001.1"/>
</dbReference>
<comment type="caution">
    <text evidence="1">The sequence shown here is derived from an EMBL/GenBank/DDBJ whole genome shotgun (WGS) entry which is preliminary data.</text>
</comment>
<sequence length="135" mass="13853">MAVDDRAAREGGRLAAPRIAAGSGQFEVDAEDQVIEGLIGVLAPDATAIGGGGGLVPAALHPVEGAEQVARFFAGRARAVPGISLEECAVNGRPGLVARKDGVTVSVPACDIAGDRIQHVWAVLNPDKLRPWTAR</sequence>
<dbReference type="PANTHER" id="PTHR30173">
    <property type="entry name" value="SIGMA 19 FACTOR"/>
    <property type="match status" value="1"/>
</dbReference>
<protein>
    <recommendedName>
        <fullName evidence="3">SnoaL-like domain-containing protein</fullName>
    </recommendedName>
</protein>
<dbReference type="AlphaFoldDB" id="A0A7W7GIW9"/>
<dbReference type="GeneID" id="95795664"/>
<dbReference type="InterPro" id="IPR052704">
    <property type="entry name" value="ECF_Sigma-70_Domain"/>
</dbReference>
<reference evidence="1 2" key="1">
    <citation type="submission" date="2020-08" db="EMBL/GenBank/DDBJ databases">
        <title>Sequencing the genomes of 1000 actinobacteria strains.</title>
        <authorList>
            <person name="Klenk H.-P."/>
        </authorList>
    </citation>
    <scope>NUCLEOTIDE SEQUENCE [LARGE SCALE GENOMIC DNA]</scope>
    <source>
        <strain evidence="1 2">DSM 40483</strain>
    </source>
</reference>
<accession>A0A7W7GIW9</accession>
<evidence type="ECO:0000313" key="1">
    <source>
        <dbReference type="EMBL" id="MBB4713808.1"/>
    </source>
</evidence>
<proteinExistence type="predicted"/>
<dbReference type="PANTHER" id="PTHR30173:SF43">
    <property type="entry name" value="ECF RNA POLYMERASE SIGMA FACTOR SIGI-RELATED"/>
    <property type="match status" value="1"/>
</dbReference>
<organism evidence="1 2">
    <name type="scientific">Streptomyces luteogriseus</name>
    <dbReference type="NCBI Taxonomy" id="68233"/>
    <lineage>
        <taxon>Bacteria</taxon>
        <taxon>Bacillati</taxon>
        <taxon>Actinomycetota</taxon>
        <taxon>Actinomycetes</taxon>
        <taxon>Kitasatosporales</taxon>
        <taxon>Streptomycetaceae</taxon>
        <taxon>Streptomyces</taxon>
    </lineage>
</organism>
<evidence type="ECO:0008006" key="3">
    <source>
        <dbReference type="Google" id="ProtNLM"/>
    </source>
</evidence>
<dbReference type="GO" id="GO:0016987">
    <property type="term" value="F:sigma factor activity"/>
    <property type="evidence" value="ECO:0007669"/>
    <property type="project" value="TreeGrafter"/>
</dbReference>
<dbReference type="SUPFAM" id="SSF54427">
    <property type="entry name" value="NTF2-like"/>
    <property type="match status" value="1"/>
</dbReference>
<dbReference type="InterPro" id="IPR032710">
    <property type="entry name" value="NTF2-like_dom_sf"/>
</dbReference>